<protein>
    <submittedName>
        <fullName evidence="2">Uncharacterized protein</fullName>
    </submittedName>
</protein>
<evidence type="ECO:0000313" key="3">
    <source>
        <dbReference type="Proteomes" id="UP001605036"/>
    </source>
</evidence>
<gene>
    <name evidence="2" type="ORF">R1flu_021380</name>
</gene>
<accession>A0ABD1ZP66</accession>
<evidence type="ECO:0000313" key="2">
    <source>
        <dbReference type="EMBL" id="KAL2653252.1"/>
    </source>
</evidence>
<comment type="caution">
    <text evidence="2">The sequence shown here is derived from an EMBL/GenBank/DDBJ whole genome shotgun (WGS) entry which is preliminary data.</text>
</comment>
<organism evidence="2 3">
    <name type="scientific">Riccia fluitans</name>
    <dbReference type="NCBI Taxonomy" id="41844"/>
    <lineage>
        <taxon>Eukaryota</taxon>
        <taxon>Viridiplantae</taxon>
        <taxon>Streptophyta</taxon>
        <taxon>Embryophyta</taxon>
        <taxon>Marchantiophyta</taxon>
        <taxon>Marchantiopsida</taxon>
        <taxon>Marchantiidae</taxon>
        <taxon>Marchantiales</taxon>
        <taxon>Ricciaceae</taxon>
        <taxon>Riccia</taxon>
    </lineage>
</organism>
<feature type="region of interest" description="Disordered" evidence="1">
    <location>
        <begin position="1"/>
        <end position="29"/>
    </location>
</feature>
<keyword evidence="3" id="KW-1185">Reference proteome</keyword>
<dbReference type="EMBL" id="JBHFFA010000001">
    <property type="protein sequence ID" value="KAL2653252.1"/>
    <property type="molecule type" value="Genomic_DNA"/>
</dbReference>
<sequence>MFLGREGISSDSQAWGGRDEGGSGRAWVGRDSRSSAMNFEMIDFRKIHEMMDAGETLGEIFVGEMQDCPMSVHARTKRSCGLTLLVRGV</sequence>
<proteinExistence type="predicted"/>
<evidence type="ECO:0000256" key="1">
    <source>
        <dbReference type="SAM" id="MobiDB-lite"/>
    </source>
</evidence>
<feature type="compositionally biased region" description="Basic and acidic residues" evidence="1">
    <location>
        <begin position="17"/>
        <end position="29"/>
    </location>
</feature>
<dbReference type="AlphaFoldDB" id="A0ABD1ZP66"/>
<dbReference type="Proteomes" id="UP001605036">
    <property type="component" value="Unassembled WGS sequence"/>
</dbReference>
<reference evidence="2 3" key="1">
    <citation type="submission" date="2024-09" db="EMBL/GenBank/DDBJ databases">
        <title>Chromosome-scale assembly of Riccia fluitans.</title>
        <authorList>
            <person name="Paukszto L."/>
            <person name="Sawicki J."/>
            <person name="Karawczyk K."/>
            <person name="Piernik-Szablinska J."/>
            <person name="Szczecinska M."/>
            <person name="Mazdziarz M."/>
        </authorList>
    </citation>
    <scope>NUCLEOTIDE SEQUENCE [LARGE SCALE GENOMIC DNA]</scope>
    <source>
        <strain evidence="2">Rf_01</strain>
        <tissue evidence="2">Aerial parts of the thallus</tissue>
    </source>
</reference>
<name>A0ABD1ZP66_9MARC</name>